<name>A0A438KAJ0_VITVI</name>
<dbReference type="AlphaFoldDB" id="A0A438KAJ0"/>
<dbReference type="GO" id="GO:0005634">
    <property type="term" value="C:nucleus"/>
    <property type="evidence" value="ECO:0007669"/>
    <property type="project" value="UniProtKB-SubCell"/>
</dbReference>
<reference evidence="5 6" key="1">
    <citation type="journal article" date="2018" name="PLoS Genet.">
        <title>Population sequencing reveals clonal diversity and ancestral inbreeding in the grapevine cultivar Chardonnay.</title>
        <authorList>
            <person name="Roach M.J."/>
            <person name="Johnson D.L."/>
            <person name="Bohlmann J."/>
            <person name="van Vuuren H.J."/>
            <person name="Jones S.J."/>
            <person name="Pretorius I.S."/>
            <person name="Schmidt S.A."/>
            <person name="Borneman A.R."/>
        </authorList>
    </citation>
    <scope>NUCLEOTIDE SEQUENCE [LARGE SCALE GENOMIC DNA]</scope>
    <source>
        <strain evidence="6">cv. Chardonnay</strain>
        <tissue evidence="5">Leaf</tissue>
    </source>
</reference>
<dbReference type="SMART" id="SM00443">
    <property type="entry name" value="G_patch"/>
    <property type="match status" value="1"/>
</dbReference>
<evidence type="ECO:0000313" key="5">
    <source>
        <dbReference type="EMBL" id="RVX18204.1"/>
    </source>
</evidence>
<evidence type="ECO:0000256" key="2">
    <source>
        <dbReference type="ARBA" id="ARBA00022884"/>
    </source>
</evidence>
<dbReference type="PROSITE" id="PS50174">
    <property type="entry name" value="G_PATCH"/>
    <property type="match status" value="1"/>
</dbReference>
<dbReference type="PANTHER" id="PTHR13948:SF38">
    <property type="entry name" value="D111_G-PATCH DOMAIN-CONTAINING PROTEIN"/>
    <property type="match status" value="1"/>
</dbReference>
<protein>
    <recommendedName>
        <fullName evidence="4">G-patch domain-containing protein</fullName>
    </recommendedName>
</protein>
<dbReference type="PANTHER" id="PTHR13948">
    <property type="entry name" value="RNA-BINDING PROTEIN"/>
    <property type="match status" value="1"/>
</dbReference>
<dbReference type="InterPro" id="IPR041591">
    <property type="entry name" value="OCRE"/>
</dbReference>
<evidence type="ECO:0000256" key="1">
    <source>
        <dbReference type="ARBA" id="ARBA00004123"/>
    </source>
</evidence>
<dbReference type="EMBL" id="QGNW01000011">
    <property type="protein sequence ID" value="RVX18204.1"/>
    <property type="molecule type" value="Genomic_DNA"/>
</dbReference>
<comment type="caution">
    <text evidence="5">The sequence shown here is derived from an EMBL/GenBank/DDBJ whole genome shotgun (WGS) entry which is preliminary data.</text>
</comment>
<proteinExistence type="predicted"/>
<keyword evidence="3" id="KW-0539">Nucleus</keyword>
<keyword evidence="2" id="KW-0694">RNA-binding</keyword>
<accession>A0A438KAJ0</accession>
<dbReference type="Proteomes" id="UP000288805">
    <property type="component" value="Unassembled WGS sequence"/>
</dbReference>
<dbReference type="CDD" id="cd16074">
    <property type="entry name" value="OCRE"/>
    <property type="match status" value="1"/>
</dbReference>
<evidence type="ECO:0000313" key="6">
    <source>
        <dbReference type="Proteomes" id="UP000288805"/>
    </source>
</evidence>
<evidence type="ECO:0000256" key="3">
    <source>
        <dbReference type="ARBA" id="ARBA00023242"/>
    </source>
</evidence>
<gene>
    <name evidence="5" type="ORF">CK203_006432</name>
</gene>
<dbReference type="InterPro" id="IPR000467">
    <property type="entry name" value="G_patch_dom"/>
</dbReference>
<organism evidence="5 6">
    <name type="scientific">Vitis vinifera</name>
    <name type="common">Grape</name>
    <dbReference type="NCBI Taxonomy" id="29760"/>
    <lineage>
        <taxon>Eukaryota</taxon>
        <taxon>Viridiplantae</taxon>
        <taxon>Streptophyta</taxon>
        <taxon>Embryophyta</taxon>
        <taxon>Tracheophyta</taxon>
        <taxon>Spermatophyta</taxon>
        <taxon>Magnoliopsida</taxon>
        <taxon>eudicotyledons</taxon>
        <taxon>Gunneridae</taxon>
        <taxon>Pentapetalae</taxon>
        <taxon>rosids</taxon>
        <taxon>Vitales</taxon>
        <taxon>Vitaceae</taxon>
        <taxon>Viteae</taxon>
        <taxon>Vitis</taxon>
    </lineage>
</organism>
<sequence length="539" mass="59150">MAEEPDYQNDESIFKWDEKSQLYFHASSGFYHDPNAGWYYSSRDGLYYKFEDGNYVLLDSQKVQGDECAIDEGGEVLPGNTIQDEQCTNSYCRNDEYYSSFQGDESEGMGTAADECTPGHTTCVSSHDAENPPPPSEWLEDTLIDLYLSGYSTTAINTTDEVRMPLETDEGDNFKLSAHGNGDDHELEGECVPEDHHGVTDSIGNVVAEGDSWDEENWRAQYGQVIKSEDSIPNFPVVDLWDWAMVSGVKKDGKGQVARLVGRLVRQSTKLHPSMPSGGGLMKTAPICEVHLDLVRVTSGLDCSLLQLTILQSIVLMIGSIHPQHPFLPNAGQVYRLKSPSSRYLASLSIYDSSNPTKDWSFPKLSVDQNMLPLSKCRNSESKVTDGVAIQKDLSVLQDPKSASDKHKSHVYRDRAAERRTLHGGFGVGPGQKNLVVGDAMPSSPVSVSTEEAAAEALNMSFGAGSYARRILESMGWKEAHEVHCIDLSIRPLTEPQNTGANKGEALGNTAKGLLEPLEAVANRGNAGLGWIHSRMKHN</sequence>
<evidence type="ECO:0000259" key="4">
    <source>
        <dbReference type="PROSITE" id="PS50174"/>
    </source>
</evidence>
<comment type="subcellular location">
    <subcellularLocation>
        <location evidence="1">Nucleus</location>
    </subcellularLocation>
</comment>
<feature type="domain" description="G-patch" evidence="4">
    <location>
        <begin position="464"/>
        <end position="534"/>
    </location>
</feature>
<dbReference type="Pfam" id="PF17780">
    <property type="entry name" value="OCRE"/>
    <property type="match status" value="1"/>
</dbReference>
<dbReference type="GO" id="GO:0003723">
    <property type="term" value="F:RNA binding"/>
    <property type="evidence" value="ECO:0007669"/>
    <property type="project" value="UniProtKB-KW"/>
</dbReference>